<dbReference type="GO" id="GO:0005655">
    <property type="term" value="C:nucleolar ribonuclease P complex"/>
    <property type="evidence" value="ECO:0007669"/>
    <property type="project" value="InterPro"/>
</dbReference>
<reference evidence="3 4" key="1">
    <citation type="journal article" date="2014" name="Proc. Natl. Acad. Sci. U.S.A.">
        <title>Trajectory and genomic determinants of fungal-pathogen speciation and host adaptation.</title>
        <authorList>
            <person name="Hu X."/>
            <person name="Xiao G."/>
            <person name="Zheng P."/>
            <person name="Shang Y."/>
            <person name="Su Y."/>
            <person name="Zhang X."/>
            <person name="Liu X."/>
            <person name="Zhan S."/>
            <person name="St Leger R.J."/>
            <person name="Wang C."/>
        </authorList>
    </citation>
    <scope>NUCLEOTIDE SEQUENCE [LARGE SCALE GENOMIC DNA]</scope>
    <source>
        <strain evidence="3 4">ARSEF 1941</strain>
    </source>
</reference>
<dbReference type="InterPro" id="IPR049128">
    <property type="entry name" value="Pop8-like_dom"/>
</dbReference>
<dbReference type="GO" id="GO:0008033">
    <property type="term" value="P:tRNA processing"/>
    <property type="evidence" value="ECO:0007669"/>
    <property type="project" value="InterPro"/>
</dbReference>
<dbReference type="Pfam" id="PF20976">
    <property type="entry name" value="Pop8"/>
    <property type="match status" value="1"/>
</dbReference>
<organism evidence="3 4">
    <name type="scientific">Metarhizium album (strain ARSEF 1941)</name>
    <dbReference type="NCBI Taxonomy" id="1081103"/>
    <lineage>
        <taxon>Eukaryota</taxon>
        <taxon>Fungi</taxon>
        <taxon>Dikarya</taxon>
        <taxon>Ascomycota</taxon>
        <taxon>Pezizomycotina</taxon>
        <taxon>Sordariomycetes</taxon>
        <taxon>Hypocreomycetidae</taxon>
        <taxon>Hypocreales</taxon>
        <taxon>Clavicipitaceae</taxon>
        <taxon>Metarhizium</taxon>
    </lineage>
</organism>
<dbReference type="RefSeq" id="XP_040675707.1">
    <property type="nucleotide sequence ID" value="XM_040826345.1"/>
</dbReference>
<sequence length="137" mass="15292">MSSAPSSEKPSQDRDQETSRVLHTKTLSSPHGYVHLELASDGPQEIQLDNILAKSYFTAALKQYLGLMGEAMRIDILKTTKEACWVRLPKEDLLSFCAAVTAYGGVTEGNTRYILRVQTCSDWLGPLTDDRWQDSPE</sequence>
<dbReference type="InterPro" id="IPR020347">
    <property type="entry name" value="Pop8"/>
</dbReference>
<evidence type="ECO:0000313" key="4">
    <source>
        <dbReference type="Proteomes" id="UP000030816"/>
    </source>
</evidence>
<dbReference type="PANTHER" id="PTHR28173">
    <property type="entry name" value="RIBONUCLEASES P/MRP PROTEIN SUBUNIT POP8"/>
    <property type="match status" value="1"/>
</dbReference>
<dbReference type="STRING" id="1081103.A0A0B2WFE0"/>
<keyword evidence="4" id="KW-1185">Reference proteome</keyword>
<dbReference type="GO" id="GO:0000294">
    <property type="term" value="P:nuclear-transcribed mRNA catabolic process, RNase MRP-dependent"/>
    <property type="evidence" value="ECO:0007669"/>
    <property type="project" value="TreeGrafter"/>
</dbReference>
<evidence type="ECO:0000256" key="1">
    <source>
        <dbReference type="SAM" id="MobiDB-lite"/>
    </source>
</evidence>
<protein>
    <recommendedName>
        <fullName evidence="2">Ribonucleases P/MRP subunit Pop8-like domain-containing protein</fullName>
    </recommendedName>
</protein>
<dbReference type="GO" id="GO:0034965">
    <property type="term" value="P:intronic box C/D snoRNA processing"/>
    <property type="evidence" value="ECO:0007669"/>
    <property type="project" value="TreeGrafter"/>
</dbReference>
<dbReference type="EMBL" id="AZHE01000032">
    <property type="protein sequence ID" value="KHN94641.1"/>
    <property type="molecule type" value="Genomic_DNA"/>
</dbReference>
<dbReference type="GO" id="GO:0000172">
    <property type="term" value="C:ribonuclease MRP complex"/>
    <property type="evidence" value="ECO:0007669"/>
    <property type="project" value="InterPro"/>
</dbReference>
<dbReference type="GeneID" id="63742002"/>
<accession>A0A0B2WFE0</accession>
<feature type="compositionally biased region" description="Basic and acidic residues" evidence="1">
    <location>
        <begin position="10"/>
        <end position="20"/>
    </location>
</feature>
<dbReference type="PANTHER" id="PTHR28173:SF1">
    <property type="entry name" value="RIBONUCLEASES P_MRP PROTEIN SUBUNIT POP8"/>
    <property type="match status" value="1"/>
</dbReference>
<evidence type="ECO:0000259" key="2">
    <source>
        <dbReference type="Pfam" id="PF20976"/>
    </source>
</evidence>
<dbReference type="Proteomes" id="UP000030816">
    <property type="component" value="Unassembled WGS sequence"/>
</dbReference>
<proteinExistence type="predicted"/>
<dbReference type="OrthoDB" id="5530243at2759"/>
<comment type="caution">
    <text evidence="3">The sequence shown here is derived from an EMBL/GenBank/DDBJ whole genome shotgun (WGS) entry which is preliminary data.</text>
</comment>
<dbReference type="AlphaFoldDB" id="A0A0B2WFE0"/>
<name>A0A0B2WFE0_METAS</name>
<dbReference type="GO" id="GO:0004526">
    <property type="term" value="F:ribonuclease P activity"/>
    <property type="evidence" value="ECO:0007669"/>
    <property type="project" value="TreeGrafter"/>
</dbReference>
<evidence type="ECO:0000313" key="3">
    <source>
        <dbReference type="EMBL" id="KHN94641.1"/>
    </source>
</evidence>
<dbReference type="HOGENOM" id="CLU_115053_0_1_1"/>
<gene>
    <name evidence="3" type="ORF">MAM_07547</name>
</gene>
<dbReference type="GO" id="GO:0000171">
    <property type="term" value="F:ribonuclease MRP activity"/>
    <property type="evidence" value="ECO:0007669"/>
    <property type="project" value="TreeGrafter"/>
</dbReference>
<feature type="domain" description="Ribonucleases P/MRP subunit Pop8-like" evidence="2">
    <location>
        <begin position="32"/>
        <end position="103"/>
    </location>
</feature>
<feature type="region of interest" description="Disordered" evidence="1">
    <location>
        <begin position="1"/>
        <end position="20"/>
    </location>
</feature>